<dbReference type="Pfam" id="PF02378">
    <property type="entry name" value="PTS_EIIC"/>
    <property type="match status" value="1"/>
</dbReference>
<sequence>MTKQKGAFGAKLNRAVVKFSNNLIIKTVANGMMLTLPITIVGSLLMVIQMIPNLPEIISRACTMGTTVTSSFIAVYILLGMSYALAKEIKSDVPASMILSLASFFIVTPITDFDTGGDKLIQAIQLGYLGSKGIFVAMITAIVITWSFAKLSDKKITFKMPESVPPFIAKTFAAIVPAAILFAGMIIVSLLLSFTSFNNVHDLIYTLLQTPLEKLGGSIWSALLIMFISELLWWFGIHGSNVTASIITVLYASQAYANMEVVANGGTAQNIINSFFLDAYKGPRALAVAVILLFLSRSEKFKSIGKVSIIPSIFGITEPMKFGIPQILNPLLFIPLTLAAPLCIAIAYVATLIGFLPVVSLAVPKNLPTFLTGFMAGGWQGFVIQVIQFFAVVLLYLPFMKKLDSTEVITEAPEKETDSPVTMSEPEVLVSASESAVKKVEGLES</sequence>
<keyword evidence="4 8" id="KW-0762">Sugar transport</keyword>
<feature type="domain" description="PTS EIIC type-3" evidence="11">
    <location>
        <begin position="8"/>
        <end position="399"/>
    </location>
</feature>
<feature type="transmembrane region" description="Helical" evidence="10">
    <location>
        <begin position="57"/>
        <end position="81"/>
    </location>
</feature>
<evidence type="ECO:0000313" key="12">
    <source>
        <dbReference type="EMBL" id="MDT2808954.1"/>
    </source>
</evidence>
<evidence type="ECO:0000256" key="7">
    <source>
        <dbReference type="ARBA" id="ARBA00023136"/>
    </source>
</evidence>
<evidence type="ECO:0000256" key="5">
    <source>
        <dbReference type="ARBA" id="ARBA00022692"/>
    </source>
</evidence>
<dbReference type="Proteomes" id="UP001256711">
    <property type="component" value="Unassembled WGS sequence"/>
</dbReference>
<gene>
    <name evidence="12" type="ORF">P7H43_00365</name>
</gene>
<evidence type="ECO:0000256" key="2">
    <source>
        <dbReference type="ARBA" id="ARBA00022448"/>
    </source>
</evidence>
<dbReference type="NCBIfam" id="TIGR00410">
    <property type="entry name" value="lacE"/>
    <property type="match status" value="1"/>
</dbReference>
<dbReference type="InterPro" id="IPR004501">
    <property type="entry name" value="PTS_EIIC_3"/>
</dbReference>
<name>A0AAW8TV80_9ENTE</name>
<feature type="transmembrane region" description="Helical" evidence="10">
    <location>
        <begin position="28"/>
        <end position="51"/>
    </location>
</feature>
<keyword evidence="7 8" id="KW-0472">Membrane</keyword>
<keyword evidence="5 10" id="KW-0812">Transmembrane</keyword>
<feature type="transmembrane region" description="Helical" evidence="10">
    <location>
        <begin position="133"/>
        <end position="151"/>
    </location>
</feature>
<accession>A0AAW8TV80</accession>
<feature type="region of interest" description="Disordered" evidence="9">
    <location>
        <begin position="411"/>
        <end position="433"/>
    </location>
</feature>
<feature type="transmembrane region" description="Helical" evidence="10">
    <location>
        <begin position="172"/>
        <end position="197"/>
    </location>
</feature>
<evidence type="ECO:0000256" key="1">
    <source>
        <dbReference type="ARBA" id="ARBA00004651"/>
    </source>
</evidence>
<feature type="transmembrane region" description="Helical" evidence="10">
    <location>
        <begin position="331"/>
        <end position="359"/>
    </location>
</feature>
<dbReference type="InterPro" id="IPR003352">
    <property type="entry name" value="PTS_EIIC"/>
</dbReference>
<dbReference type="EMBL" id="JARQBJ010000001">
    <property type="protein sequence ID" value="MDT2808954.1"/>
    <property type="molecule type" value="Genomic_DNA"/>
</dbReference>
<dbReference type="InterPro" id="IPR051088">
    <property type="entry name" value="PTS_Sugar-EIIC/EIIB"/>
</dbReference>
<organism evidence="12 13">
    <name type="scientific">Enterococcus asini</name>
    <dbReference type="NCBI Taxonomy" id="57732"/>
    <lineage>
        <taxon>Bacteria</taxon>
        <taxon>Bacillati</taxon>
        <taxon>Bacillota</taxon>
        <taxon>Bacilli</taxon>
        <taxon>Lactobacillales</taxon>
        <taxon>Enterococcaceae</taxon>
        <taxon>Enterococcus</taxon>
    </lineage>
</organism>
<evidence type="ECO:0000259" key="11">
    <source>
        <dbReference type="PROSITE" id="PS51105"/>
    </source>
</evidence>
<dbReference type="AlphaFoldDB" id="A0AAW8TV80"/>
<evidence type="ECO:0000313" key="13">
    <source>
        <dbReference type="Proteomes" id="UP001256711"/>
    </source>
</evidence>
<dbReference type="GO" id="GO:0005886">
    <property type="term" value="C:plasma membrane"/>
    <property type="evidence" value="ECO:0007669"/>
    <property type="project" value="UniProtKB-SubCell"/>
</dbReference>
<dbReference type="PIRSF" id="PIRSF006351">
    <property type="entry name" value="PTS_EIIC-Cellobiose"/>
    <property type="match status" value="1"/>
</dbReference>
<dbReference type="InterPro" id="IPR004796">
    <property type="entry name" value="PTS_IIC_cello"/>
</dbReference>
<comment type="function">
    <text evidence="8">The phosphoenolpyruvate-dependent sugar phosphotransferase system (PTS), a major carbohydrate active -transport system, catalyzes the phosphorylation of incoming sugar substrates concomitant with their translocation across the cell membrane.</text>
</comment>
<feature type="transmembrane region" description="Helical" evidence="10">
    <location>
        <begin position="217"/>
        <end position="235"/>
    </location>
</feature>
<dbReference type="PANTHER" id="PTHR33989:SF4">
    <property type="entry name" value="PTS SYSTEM N,N'-DIACETYLCHITOBIOSE-SPECIFIC EIIC COMPONENT"/>
    <property type="match status" value="1"/>
</dbReference>
<keyword evidence="6 10" id="KW-1133">Transmembrane helix</keyword>
<evidence type="ECO:0000256" key="4">
    <source>
        <dbReference type="ARBA" id="ARBA00022597"/>
    </source>
</evidence>
<dbReference type="PROSITE" id="PS51105">
    <property type="entry name" value="PTS_EIIC_TYPE_3"/>
    <property type="match status" value="1"/>
</dbReference>
<proteinExistence type="predicted"/>
<evidence type="ECO:0000256" key="10">
    <source>
        <dbReference type="SAM" id="Phobius"/>
    </source>
</evidence>
<reference evidence="12" key="1">
    <citation type="submission" date="2023-03" db="EMBL/GenBank/DDBJ databases">
        <authorList>
            <person name="Shen W."/>
            <person name="Cai J."/>
        </authorList>
    </citation>
    <scope>NUCLEOTIDE SEQUENCE</scope>
    <source>
        <strain evidence="12">B226-2</strain>
    </source>
</reference>
<dbReference type="GO" id="GO:0008982">
    <property type="term" value="F:protein-N(PI)-phosphohistidine-sugar phosphotransferase activity"/>
    <property type="evidence" value="ECO:0007669"/>
    <property type="project" value="UniProtKB-UniRule"/>
</dbReference>
<dbReference type="PANTHER" id="PTHR33989">
    <property type="match status" value="1"/>
</dbReference>
<evidence type="ECO:0000256" key="9">
    <source>
        <dbReference type="SAM" id="MobiDB-lite"/>
    </source>
</evidence>
<dbReference type="RefSeq" id="WP_311834801.1">
    <property type="nucleotide sequence ID" value="NZ_JARQBJ010000001.1"/>
</dbReference>
<comment type="caution">
    <text evidence="12">The sequence shown here is derived from an EMBL/GenBank/DDBJ whole genome shotgun (WGS) entry which is preliminary data.</text>
</comment>
<protein>
    <recommendedName>
        <fullName evidence="8">Permease IIC component</fullName>
    </recommendedName>
</protein>
<comment type="subcellular location">
    <subcellularLocation>
        <location evidence="1">Cell membrane</location>
        <topology evidence="1">Multi-pass membrane protein</topology>
    </subcellularLocation>
</comment>
<keyword evidence="3 8" id="KW-1003">Cell membrane</keyword>
<feature type="transmembrane region" description="Helical" evidence="10">
    <location>
        <begin position="379"/>
        <end position="397"/>
    </location>
</feature>
<evidence type="ECO:0000256" key="8">
    <source>
        <dbReference type="PIRNR" id="PIRNR006351"/>
    </source>
</evidence>
<feature type="transmembrane region" description="Helical" evidence="10">
    <location>
        <begin position="93"/>
        <end position="113"/>
    </location>
</feature>
<dbReference type="GO" id="GO:0009401">
    <property type="term" value="P:phosphoenolpyruvate-dependent sugar phosphotransferase system"/>
    <property type="evidence" value="ECO:0007669"/>
    <property type="project" value="InterPro"/>
</dbReference>
<evidence type="ECO:0000256" key="3">
    <source>
        <dbReference type="ARBA" id="ARBA00022475"/>
    </source>
</evidence>
<evidence type="ECO:0000256" key="6">
    <source>
        <dbReference type="ARBA" id="ARBA00022989"/>
    </source>
</evidence>
<keyword evidence="2 8" id="KW-0813">Transport</keyword>